<dbReference type="AlphaFoldDB" id="X1R8D5"/>
<gene>
    <name evidence="1" type="ORF">S06H3_54564</name>
</gene>
<organism evidence="1">
    <name type="scientific">marine sediment metagenome</name>
    <dbReference type="NCBI Taxonomy" id="412755"/>
    <lineage>
        <taxon>unclassified sequences</taxon>
        <taxon>metagenomes</taxon>
        <taxon>ecological metagenomes</taxon>
    </lineage>
</organism>
<feature type="non-terminal residue" evidence="1">
    <location>
        <position position="129"/>
    </location>
</feature>
<sequence>MGEEVYKKLCKTMARRGGRYPGMDIPEFYELVHELFTPEEAAVSNAMPRGFNPAGAIAKEMGKSEEEVAPILETMADKGLCSANKAGKTTVYGGPPFVAGIFEYQFMRGTKTERDGKIARLIHAYKEAV</sequence>
<protein>
    <submittedName>
        <fullName evidence="1">Uncharacterized protein</fullName>
    </submittedName>
</protein>
<dbReference type="EMBL" id="BARV01034918">
    <property type="protein sequence ID" value="GAI51869.1"/>
    <property type="molecule type" value="Genomic_DNA"/>
</dbReference>
<reference evidence="1" key="1">
    <citation type="journal article" date="2014" name="Front. Microbiol.">
        <title>High frequency of phylogenetically diverse reductive dehalogenase-homologous genes in deep subseafloor sedimentary metagenomes.</title>
        <authorList>
            <person name="Kawai M."/>
            <person name="Futagami T."/>
            <person name="Toyoda A."/>
            <person name="Takaki Y."/>
            <person name="Nishi S."/>
            <person name="Hori S."/>
            <person name="Arai W."/>
            <person name="Tsubouchi T."/>
            <person name="Morono Y."/>
            <person name="Uchiyama I."/>
            <person name="Ito T."/>
            <person name="Fujiyama A."/>
            <person name="Inagaki F."/>
            <person name="Takami H."/>
        </authorList>
    </citation>
    <scope>NUCLEOTIDE SEQUENCE</scope>
    <source>
        <strain evidence="1">Expedition CK06-06</strain>
    </source>
</reference>
<name>X1R8D5_9ZZZZ</name>
<proteinExistence type="predicted"/>
<comment type="caution">
    <text evidence="1">The sequence shown here is derived from an EMBL/GenBank/DDBJ whole genome shotgun (WGS) entry which is preliminary data.</text>
</comment>
<evidence type="ECO:0000313" key="1">
    <source>
        <dbReference type="EMBL" id="GAI51869.1"/>
    </source>
</evidence>
<accession>X1R8D5</accession>